<organism evidence="1 2">
    <name type="scientific">Steinernema glaseri</name>
    <dbReference type="NCBI Taxonomy" id="37863"/>
    <lineage>
        <taxon>Eukaryota</taxon>
        <taxon>Metazoa</taxon>
        <taxon>Ecdysozoa</taxon>
        <taxon>Nematoda</taxon>
        <taxon>Chromadorea</taxon>
        <taxon>Rhabditida</taxon>
        <taxon>Tylenchina</taxon>
        <taxon>Panagrolaimomorpha</taxon>
        <taxon>Strongyloidoidea</taxon>
        <taxon>Steinernematidae</taxon>
        <taxon>Steinernema</taxon>
    </lineage>
</organism>
<name>A0A1I7YDB3_9BILA</name>
<evidence type="ECO:0000313" key="1">
    <source>
        <dbReference type="Proteomes" id="UP000095287"/>
    </source>
</evidence>
<proteinExistence type="predicted"/>
<accession>A0A1I7YDB3</accession>
<sequence length="101" mass="11472">MFSYSTARGSGSQQVWNTESAIKVWPLNVEKSNSRKHLCRSTINDLGGGHMLQWNTEYTYIVQPGRRLRKKASFPSLVHQIILSHSGIVYNLIPAKFHTAE</sequence>
<dbReference type="Proteomes" id="UP000095287">
    <property type="component" value="Unplaced"/>
</dbReference>
<protein>
    <submittedName>
        <fullName evidence="2">Ovule protein</fullName>
    </submittedName>
</protein>
<keyword evidence="1" id="KW-1185">Reference proteome</keyword>
<reference evidence="2" key="1">
    <citation type="submission" date="2016-11" db="UniProtKB">
        <authorList>
            <consortium name="WormBaseParasite"/>
        </authorList>
    </citation>
    <scope>IDENTIFICATION</scope>
</reference>
<dbReference type="WBParaSite" id="L893_g15137.t1">
    <property type="protein sequence ID" value="L893_g15137.t1"/>
    <property type="gene ID" value="L893_g15137"/>
</dbReference>
<evidence type="ECO:0000313" key="2">
    <source>
        <dbReference type="WBParaSite" id="L893_g15137.t1"/>
    </source>
</evidence>
<dbReference type="AlphaFoldDB" id="A0A1I7YDB3"/>